<evidence type="ECO:0000256" key="3">
    <source>
        <dbReference type="ARBA" id="ARBA00023239"/>
    </source>
</evidence>
<dbReference type="NCBIfam" id="NF002823">
    <property type="entry name" value="PRK02991.1"/>
    <property type="match status" value="1"/>
</dbReference>
<dbReference type="InterPro" id="IPR011780">
    <property type="entry name" value="D_Ser_am_lyase"/>
</dbReference>
<proteinExistence type="inferred from homology"/>
<dbReference type="RefSeq" id="WP_092592570.1">
    <property type="nucleotide sequence ID" value="NZ_FMWL01000019.1"/>
</dbReference>
<dbReference type="InterPro" id="IPR001926">
    <property type="entry name" value="TrpB-like_PALP"/>
</dbReference>
<dbReference type="EMBL" id="FMWL01000019">
    <property type="protein sequence ID" value="SCZ81475.1"/>
    <property type="molecule type" value="Genomic_DNA"/>
</dbReference>
<name>A0A1G5S545_9FIRM</name>
<evidence type="ECO:0000259" key="5">
    <source>
        <dbReference type="Pfam" id="PF00291"/>
    </source>
</evidence>
<dbReference type="InterPro" id="IPR036052">
    <property type="entry name" value="TrpB-like_PALP_sf"/>
</dbReference>
<organism evidence="6 7">
    <name type="scientific">Acidaminobacter hydrogenoformans DSM 2784</name>
    <dbReference type="NCBI Taxonomy" id="1120920"/>
    <lineage>
        <taxon>Bacteria</taxon>
        <taxon>Bacillati</taxon>
        <taxon>Bacillota</taxon>
        <taxon>Clostridia</taxon>
        <taxon>Peptostreptococcales</taxon>
        <taxon>Acidaminobacteraceae</taxon>
        <taxon>Acidaminobacter</taxon>
    </lineage>
</organism>
<sequence length="465" mass="50984">MSEKDQRNLLHAAAVEGEILGKSVQQWEEEFPMIKQIRSYEEVFWSNSNLKPVDAALRETGVTLEEVKSAESRLKRFAPFLMEAFPETRASKGILESPLRRVEAFQEAVEDTLYGVPFGRLMLKLDSHLPISGSIKARGGIYEVLQHAERLAVEAGLVNPGMNYRAFAEPKFKEFFSEYSVAVGSTGNLGLSIGIISAALGFKAQVHMSADAKAWKKALLRKKGVEVIEYASDYSVAVEEGRREAEKDPKTYFVDDENSIHLFLGYAVAALRLKAQLDGIGFTPSQTSPLFVYLPCGVGGGPGGVAFGLKLIFGEHAHCYFAEPTHSPCMLIGMMTDRHDAVSVQDFGLDNRTIADGLAVGRPSLFVGKVLRHLLEGVFSVSDDHMLADLSLMADLESLRLEPSALAGLSGPSWLKRSTPVYESLQKQYSPEALSQAVHLAWATGGSMVPAEVMDQDIENGRKLR</sequence>
<dbReference type="PANTHER" id="PTHR48078:SF9">
    <property type="entry name" value="D-SERINE DEHYDRATASE"/>
    <property type="match status" value="1"/>
</dbReference>
<dbReference type="AlphaFoldDB" id="A0A1G5S545"/>
<dbReference type="GO" id="GO:0016836">
    <property type="term" value="F:hydro-lyase activity"/>
    <property type="evidence" value="ECO:0007669"/>
    <property type="project" value="UniProtKB-UniRule"/>
</dbReference>
<evidence type="ECO:0000256" key="4">
    <source>
        <dbReference type="HAMAP-Rule" id="MF_01030"/>
    </source>
</evidence>
<dbReference type="PANTHER" id="PTHR48078">
    <property type="entry name" value="THREONINE DEHYDRATASE, MITOCHONDRIAL-RELATED"/>
    <property type="match status" value="1"/>
</dbReference>
<feature type="domain" description="Tryptophan synthase beta chain-like PALP" evidence="5">
    <location>
        <begin position="93"/>
        <end position="411"/>
    </location>
</feature>
<keyword evidence="2 4" id="KW-0663">Pyridoxal phosphate</keyword>
<dbReference type="GO" id="GO:0036088">
    <property type="term" value="P:D-serine catabolic process"/>
    <property type="evidence" value="ECO:0007669"/>
    <property type="project" value="TreeGrafter"/>
</dbReference>
<accession>A0A1G5S545</accession>
<dbReference type="PROSITE" id="PS00165">
    <property type="entry name" value="DEHYDRATASE_SER_THR"/>
    <property type="match status" value="1"/>
</dbReference>
<evidence type="ECO:0000256" key="1">
    <source>
        <dbReference type="ARBA" id="ARBA00001933"/>
    </source>
</evidence>
<dbReference type="Proteomes" id="UP000199208">
    <property type="component" value="Unassembled WGS sequence"/>
</dbReference>
<protein>
    <recommendedName>
        <fullName evidence="4">Probable D-serine dehydratase</fullName>
        <ecNumber evidence="4">4.3.1.18</ecNumber>
    </recommendedName>
    <alternativeName>
        <fullName evidence="4">D-serine deaminase</fullName>
        <shortName evidence="4">DSD</shortName>
    </alternativeName>
</protein>
<evidence type="ECO:0000313" key="7">
    <source>
        <dbReference type="Proteomes" id="UP000199208"/>
    </source>
</evidence>
<evidence type="ECO:0000256" key="2">
    <source>
        <dbReference type="ARBA" id="ARBA00022898"/>
    </source>
</evidence>
<dbReference type="EC" id="4.3.1.18" evidence="4"/>
<dbReference type="Gene3D" id="3.40.50.1100">
    <property type="match status" value="2"/>
</dbReference>
<comment type="cofactor">
    <cofactor evidence="1 4">
        <name>pyridoxal 5'-phosphate</name>
        <dbReference type="ChEBI" id="CHEBI:597326"/>
    </cofactor>
</comment>
<evidence type="ECO:0000313" key="6">
    <source>
        <dbReference type="EMBL" id="SCZ81475.1"/>
    </source>
</evidence>
<dbReference type="GO" id="GO:0008721">
    <property type="term" value="F:D-serine ammonia-lyase activity"/>
    <property type="evidence" value="ECO:0007669"/>
    <property type="project" value="UniProtKB-EC"/>
</dbReference>
<comment type="catalytic activity">
    <reaction evidence="4">
        <text>D-serine = pyruvate + NH4(+)</text>
        <dbReference type="Rhea" id="RHEA:13977"/>
        <dbReference type="ChEBI" id="CHEBI:15361"/>
        <dbReference type="ChEBI" id="CHEBI:28938"/>
        <dbReference type="ChEBI" id="CHEBI:35247"/>
        <dbReference type="EC" id="4.3.1.18"/>
    </reaction>
</comment>
<keyword evidence="3 4" id="KW-0456">Lyase</keyword>
<gene>
    <name evidence="4" type="primary">dsdA</name>
    <name evidence="6" type="ORF">SAMN03080599_02809</name>
</gene>
<dbReference type="InterPro" id="IPR000634">
    <property type="entry name" value="Ser/Thr_deHydtase_PyrdxlP-BS"/>
</dbReference>
<dbReference type="HAMAP" id="MF_01030">
    <property type="entry name" value="D_Ser_dehydrat"/>
    <property type="match status" value="1"/>
</dbReference>
<dbReference type="OrthoDB" id="9780546at2"/>
<dbReference type="NCBIfam" id="TIGR02035">
    <property type="entry name" value="D_Ser_am_lyase"/>
    <property type="match status" value="1"/>
</dbReference>
<reference evidence="6 7" key="1">
    <citation type="submission" date="2016-10" db="EMBL/GenBank/DDBJ databases">
        <authorList>
            <person name="de Groot N.N."/>
        </authorList>
    </citation>
    <scope>NUCLEOTIDE SEQUENCE [LARGE SCALE GENOMIC DNA]</scope>
    <source>
        <strain evidence="6 7">DSM 2784</strain>
    </source>
</reference>
<comment type="similarity">
    <text evidence="4">Belongs to the serine/threonine dehydratase family. DsdA subfamily.</text>
</comment>
<dbReference type="SUPFAM" id="SSF53686">
    <property type="entry name" value="Tryptophan synthase beta subunit-like PLP-dependent enzymes"/>
    <property type="match status" value="1"/>
</dbReference>
<dbReference type="STRING" id="1120920.SAMN03080599_02809"/>
<dbReference type="Pfam" id="PF00291">
    <property type="entry name" value="PALP"/>
    <property type="match status" value="1"/>
</dbReference>
<feature type="modified residue" description="N6-(pyridoxal phosphate)lysine" evidence="4">
    <location>
        <position position="136"/>
    </location>
</feature>
<dbReference type="GO" id="GO:0009097">
    <property type="term" value="P:isoleucine biosynthetic process"/>
    <property type="evidence" value="ECO:0007669"/>
    <property type="project" value="TreeGrafter"/>
</dbReference>
<dbReference type="InterPro" id="IPR050147">
    <property type="entry name" value="Ser/Thr_Dehydratase"/>
</dbReference>
<keyword evidence="7" id="KW-1185">Reference proteome</keyword>
<dbReference type="GO" id="GO:0030170">
    <property type="term" value="F:pyridoxal phosphate binding"/>
    <property type="evidence" value="ECO:0007669"/>
    <property type="project" value="InterPro"/>
</dbReference>